<evidence type="ECO:0000313" key="6">
    <source>
        <dbReference type="Proteomes" id="UP000183810"/>
    </source>
</evidence>
<dbReference type="Proteomes" id="UP000183810">
    <property type="component" value="Chromosome"/>
</dbReference>
<evidence type="ECO:0000259" key="4">
    <source>
        <dbReference type="Pfam" id="PF00975"/>
    </source>
</evidence>
<dbReference type="GO" id="GO:0008610">
    <property type="term" value="P:lipid biosynthetic process"/>
    <property type="evidence" value="ECO:0007669"/>
    <property type="project" value="TreeGrafter"/>
</dbReference>
<protein>
    <recommendedName>
        <fullName evidence="2">Thioesterase TesA</fullName>
    </recommendedName>
</protein>
<reference evidence="5" key="1">
    <citation type="submission" date="2016-11" db="EMBL/GenBank/DDBJ databases">
        <authorList>
            <person name="Jaros S."/>
            <person name="Januszkiewicz K."/>
            <person name="Wedrychowicz H."/>
        </authorList>
    </citation>
    <scope>NUCLEOTIDE SEQUENCE [LARGE SCALE GENOMIC DNA]</scope>
    <source>
        <strain evidence="5">Y48</strain>
    </source>
</reference>
<dbReference type="InterPro" id="IPR012223">
    <property type="entry name" value="TEII"/>
</dbReference>
<dbReference type="InterPro" id="IPR001031">
    <property type="entry name" value="Thioesterase"/>
</dbReference>
<name>A0A1J0W0V2_9NOCA</name>
<comment type="catalytic activity">
    <reaction evidence="3">
        <text>a fatty acyl-CoA + H2O = a fatty acid + CoA + H(+)</text>
        <dbReference type="Rhea" id="RHEA:16781"/>
        <dbReference type="ChEBI" id="CHEBI:15377"/>
        <dbReference type="ChEBI" id="CHEBI:15378"/>
        <dbReference type="ChEBI" id="CHEBI:28868"/>
        <dbReference type="ChEBI" id="CHEBI:57287"/>
        <dbReference type="ChEBI" id="CHEBI:77636"/>
    </reaction>
</comment>
<sequence length="247" mass="27620">MHGKWIRRISLPRELARTALICFPHVGGSATYFAPLARCIDPAIEPLSVQYPGRQDRRHDEWAGSIDELVDGVLGELPGTVEGRAVALYGHSMGAIVAFEVCRRLPEFGVTPQALFLSGRRSPRSTRKEHNHTYTEAELATELRLVADTAPTWLADPELRELLLPVVRRDYRAIESYVYTEGRPVACPIVVLTGDDDPYVDVDEAKDWESFTTGDFALHAYQGKHFFMESNLPAVGQLMSETLARLN</sequence>
<dbReference type="Pfam" id="PF00975">
    <property type="entry name" value="Thioesterase"/>
    <property type="match status" value="1"/>
</dbReference>
<dbReference type="PANTHER" id="PTHR11487">
    <property type="entry name" value="THIOESTERASE"/>
    <property type="match status" value="1"/>
</dbReference>
<organism evidence="5 6">
    <name type="scientific">Nocardia mangyaensis</name>
    <dbReference type="NCBI Taxonomy" id="2213200"/>
    <lineage>
        <taxon>Bacteria</taxon>
        <taxon>Bacillati</taxon>
        <taxon>Actinomycetota</taxon>
        <taxon>Actinomycetes</taxon>
        <taxon>Mycobacteriales</taxon>
        <taxon>Nocardiaceae</taxon>
        <taxon>Nocardia</taxon>
    </lineage>
</organism>
<evidence type="ECO:0000256" key="1">
    <source>
        <dbReference type="ARBA" id="ARBA00007169"/>
    </source>
</evidence>
<dbReference type="OrthoDB" id="8480037at2"/>
<dbReference type="Gene3D" id="3.40.50.1820">
    <property type="entry name" value="alpha/beta hydrolase"/>
    <property type="match status" value="1"/>
</dbReference>
<dbReference type="RefSeq" id="WP_071930998.1">
    <property type="nucleotide sequence ID" value="NZ_CP018082.1"/>
</dbReference>
<dbReference type="InterPro" id="IPR029058">
    <property type="entry name" value="AB_hydrolase_fold"/>
</dbReference>
<dbReference type="KEGG" id="nsl:BOX37_32245"/>
<evidence type="ECO:0000313" key="5">
    <source>
        <dbReference type="EMBL" id="APE37833.1"/>
    </source>
</evidence>
<evidence type="ECO:0000256" key="2">
    <source>
        <dbReference type="ARBA" id="ARBA00015007"/>
    </source>
</evidence>
<evidence type="ECO:0000256" key="3">
    <source>
        <dbReference type="ARBA" id="ARBA00024293"/>
    </source>
</evidence>
<dbReference type="EMBL" id="CP018082">
    <property type="protein sequence ID" value="APE37833.1"/>
    <property type="molecule type" value="Genomic_DNA"/>
</dbReference>
<proteinExistence type="inferred from homology"/>
<gene>
    <name evidence="5" type="ORF">BOX37_32245</name>
</gene>
<accession>A0A1J0W0V2</accession>
<comment type="similarity">
    <text evidence="1">Belongs to the thioesterase family.</text>
</comment>
<dbReference type="PANTHER" id="PTHR11487:SF0">
    <property type="entry name" value="S-ACYL FATTY ACID SYNTHASE THIOESTERASE, MEDIUM CHAIN"/>
    <property type="match status" value="1"/>
</dbReference>
<feature type="domain" description="Thioesterase" evidence="4">
    <location>
        <begin position="20"/>
        <end position="235"/>
    </location>
</feature>
<dbReference type="AlphaFoldDB" id="A0A1J0W0V2"/>
<dbReference type="SUPFAM" id="SSF53474">
    <property type="entry name" value="alpha/beta-Hydrolases"/>
    <property type="match status" value="1"/>
</dbReference>
<keyword evidence="6" id="KW-1185">Reference proteome</keyword>